<keyword evidence="6 8" id="KW-0472">Membrane</keyword>
<dbReference type="SUPFAM" id="SSF56935">
    <property type="entry name" value="Porins"/>
    <property type="match status" value="1"/>
</dbReference>
<dbReference type="GO" id="GO:0044718">
    <property type="term" value="P:siderophore transmembrane transport"/>
    <property type="evidence" value="ECO:0007669"/>
    <property type="project" value="TreeGrafter"/>
</dbReference>
<keyword evidence="3 8" id="KW-1134">Transmembrane beta strand</keyword>
<evidence type="ECO:0000256" key="2">
    <source>
        <dbReference type="ARBA" id="ARBA00022448"/>
    </source>
</evidence>
<dbReference type="EMBL" id="SMAD01000007">
    <property type="protein sequence ID" value="TCS86596.1"/>
    <property type="molecule type" value="Genomic_DNA"/>
</dbReference>
<keyword evidence="4 8" id="KW-0812">Transmembrane</keyword>
<dbReference type="InterPro" id="IPR000531">
    <property type="entry name" value="Beta-barrel_TonB"/>
</dbReference>
<comment type="subcellular location">
    <subcellularLocation>
        <location evidence="1 8">Cell outer membrane</location>
        <topology evidence="1 8">Multi-pass membrane protein</topology>
    </subcellularLocation>
</comment>
<reference evidence="14 15" key="1">
    <citation type="submission" date="2019-03" db="EMBL/GenBank/DDBJ databases">
        <title>Genomic Encyclopedia of Type Strains, Phase IV (KMG-IV): sequencing the most valuable type-strain genomes for metagenomic binning, comparative biology and taxonomic classification.</title>
        <authorList>
            <person name="Goeker M."/>
        </authorList>
    </citation>
    <scope>NUCLEOTIDE SEQUENCE [LARGE SCALE GENOMIC DNA]</scope>
    <source>
        <strain evidence="14 15">DSM 21100</strain>
    </source>
</reference>
<organism evidence="14 15">
    <name type="scientific">Anseongella ginsenosidimutans</name>
    <dbReference type="NCBI Taxonomy" id="496056"/>
    <lineage>
        <taxon>Bacteria</taxon>
        <taxon>Pseudomonadati</taxon>
        <taxon>Bacteroidota</taxon>
        <taxon>Sphingobacteriia</taxon>
        <taxon>Sphingobacteriales</taxon>
        <taxon>Sphingobacteriaceae</taxon>
        <taxon>Anseongella</taxon>
    </lineage>
</organism>
<evidence type="ECO:0000256" key="7">
    <source>
        <dbReference type="ARBA" id="ARBA00023237"/>
    </source>
</evidence>
<proteinExistence type="inferred from homology"/>
<evidence type="ECO:0000259" key="12">
    <source>
        <dbReference type="Pfam" id="PF00593"/>
    </source>
</evidence>
<dbReference type="PANTHER" id="PTHR30069:SF28">
    <property type="entry name" value="TONB-DEPENDENT RECEPTOR YNCD-RELATED"/>
    <property type="match status" value="1"/>
</dbReference>
<feature type="chain" id="PRO_5020267300" evidence="11">
    <location>
        <begin position="21"/>
        <end position="731"/>
    </location>
</feature>
<dbReference type="Gene3D" id="2.170.130.10">
    <property type="entry name" value="TonB-dependent receptor, plug domain"/>
    <property type="match status" value="1"/>
</dbReference>
<comment type="similarity">
    <text evidence="8 9">Belongs to the TonB-dependent receptor family.</text>
</comment>
<dbReference type="InterPro" id="IPR036942">
    <property type="entry name" value="Beta-barrel_TonB_sf"/>
</dbReference>
<dbReference type="RefSeq" id="WP_132129602.1">
    <property type="nucleotide sequence ID" value="NZ_SMAD01000007.1"/>
</dbReference>
<dbReference type="OrthoDB" id="9782587at2"/>
<keyword evidence="14" id="KW-0675">Receptor</keyword>
<dbReference type="InterPro" id="IPR039426">
    <property type="entry name" value="TonB-dep_rcpt-like"/>
</dbReference>
<keyword evidence="5 9" id="KW-0798">TonB box</keyword>
<dbReference type="PANTHER" id="PTHR30069">
    <property type="entry name" value="TONB-DEPENDENT OUTER MEMBRANE RECEPTOR"/>
    <property type="match status" value="1"/>
</dbReference>
<dbReference type="AlphaFoldDB" id="A0A4V6NZ27"/>
<evidence type="ECO:0000313" key="15">
    <source>
        <dbReference type="Proteomes" id="UP000295807"/>
    </source>
</evidence>
<keyword evidence="11" id="KW-0732">Signal</keyword>
<dbReference type="Gene3D" id="2.40.170.20">
    <property type="entry name" value="TonB-dependent receptor, beta-barrel domain"/>
    <property type="match status" value="1"/>
</dbReference>
<dbReference type="Pfam" id="PF00593">
    <property type="entry name" value="TonB_dep_Rec_b-barrel"/>
    <property type="match status" value="1"/>
</dbReference>
<evidence type="ECO:0000256" key="1">
    <source>
        <dbReference type="ARBA" id="ARBA00004571"/>
    </source>
</evidence>
<feature type="region of interest" description="Disordered" evidence="10">
    <location>
        <begin position="161"/>
        <end position="183"/>
    </location>
</feature>
<feature type="signal peptide" evidence="11">
    <location>
        <begin position="1"/>
        <end position="20"/>
    </location>
</feature>
<evidence type="ECO:0000313" key="14">
    <source>
        <dbReference type="EMBL" id="TCS86596.1"/>
    </source>
</evidence>
<evidence type="ECO:0000256" key="3">
    <source>
        <dbReference type="ARBA" id="ARBA00022452"/>
    </source>
</evidence>
<gene>
    <name evidence="14" type="ORF">EDD80_107129</name>
</gene>
<evidence type="ECO:0000256" key="6">
    <source>
        <dbReference type="ARBA" id="ARBA00023136"/>
    </source>
</evidence>
<evidence type="ECO:0000256" key="9">
    <source>
        <dbReference type="RuleBase" id="RU003357"/>
    </source>
</evidence>
<feature type="domain" description="TonB-dependent receptor-like beta-barrel" evidence="12">
    <location>
        <begin position="245"/>
        <end position="696"/>
    </location>
</feature>
<keyword evidence="2 8" id="KW-0813">Transport</keyword>
<feature type="domain" description="TonB-dependent receptor plug" evidence="13">
    <location>
        <begin position="47"/>
        <end position="153"/>
    </location>
</feature>
<sequence>MHRLALFFLVLFYCSGSLTAQDPSQPDSVTQLSEVTVEGYISGQPLLRTPTSVGIVNLTQLQRQADESLLPALNAVPGVRMEERSPGSYRLSIRGSLLRSPWGVRNVKVYLDEFPLTDAGGNTYLNLIDPRGIGRLEVLKGPHGSLFGANSGGVLLVNTPGSAGTGSRRRSSTGLPDKDAVPPTSILNAGLSGGSYGMFHENLGFRQHWEKSRFDFNQAFLRSDGYREHSGMRRHYLQASHRWNYRPESQLKALAFYADMDYATPGGLNPAQYEADPRQARPAAGPNPGAVEQQAGIRNKTLFGGLSHQFELAPGLRHMLAVFGSYTDFENPFITNFEMRSEENYGLRTYLELDGSHNSFHFGDVSWKWHLGLEWQRSRHEITNFDNLGNATKGGLQASDAIRTSQYFYFTRFSADLAGRLRAEAAVSLNYNRYAFNDLAGQAPGDPDVPGEDVSPGNTAGGTSSGEIRFSPEWMPRLSLSYLLNPEFSWRASLSRGFSQPTTAEIRPSNITINTALNPETGWNYETGFRFMPGSGRLQADASVFYYRMKEAIVRRLDEGGGEYFINAGGTGQLGVESMISARVMDKRSSGLFRGMQISGSYTFSRFRFREYLQGADDYSGKELTGVPKHVAVANISLDLPRAFQVTAQHNFTSRIPLDDANSVYANGYHLLQLKLKWEGKLGDYLLELYAGTDNLLNEKYSLGNDINAFGSRFYNAAPLRNFYGGMRLVF</sequence>
<accession>A0A4V6NZ27</accession>
<evidence type="ECO:0000259" key="13">
    <source>
        <dbReference type="Pfam" id="PF07715"/>
    </source>
</evidence>
<evidence type="ECO:0000256" key="4">
    <source>
        <dbReference type="ARBA" id="ARBA00022692"/>
    </source>
</evidence>
<evidence type="ECO:0000256" key="5">
    <source>
        <dbReference type="ARBA" id="ARBA00023077"/>
    </source>
</evidence>
<evidence type="ECO:0000256" key="10">
    <source>
        <dbReference type="SAM" id="MobiDB-lite"/>
    </source>
</evidence>
<dbReference type="InterPro" id="IPR012910">
    <property type="entry name" value="Plug_dom"/>
</dbReference>
<dbReference type="Proteomes" id="UP000295807">
    <property type="component" value="Unassembled WGS sequence"/>
</dbReference>
<dbReference type="Pfam" id="PF07715">
    <property type="entry name" value="Plug"/>
    <property type="match status" value="1"/>
</dbReference>
<name>A0A4V6NZ27_9SPHI</name>
<dbReference type="GO" id="GO:0009279">
    <property type="term" value="C:cell outer membrane"/>
    <property type="evidence" value="ECO:0007669"/>
    <property type="project" value="UniProtKB-SubCell"/>
</dbReference>
<evidence type="ECO:0000256" key="11">
    <source>
        <dbReference type="SAM" id="SignalP"/>
    </source>
</evidence>
<comment type="caution">
    <text evidence="14">The sequence shown here is derived from an EMBL/GenBank/DDBJ whole genome shotgun (WGS) entry which is preliminary data.</text>
</comment>
<evidence type="ECO:0000256" key="8">
    <source>
        <dbReference type="PROSITE-ProRule" id="PRU01360"/>
    </source>
</evidence>
<dbReference type="InterPro" id="IPR037066">
    <property type="entry name" value="Plug_dom_sf"/>
</dbReference>
<dbReference type="PROSITE" id="PS52016">
    <property type="entry name" value="TONB_DEPENDENT_REC_3"/>
    <property type="match status" value="1"/>
</dbReference>
<keyword evidence="15" id="KW-1185">Reference proteome</keyword>
<protein>
    <submittedName>
        <fullName evidence="14">Iron complex outermembrane receptor protein</fullName>
    </submittedName>
</protein>
<dbReference type="GO" id="GO:0015344">
    <property type="term" value="F:siderophore uptake transmembrane transporter activity"/>
    <property type="evidence" value="ECO:0007669"/>
    <property type="project" value="TreeGrafter"/>
</dbReference>
<feature type="region of interest" description="Disordered" evidence="10">
    <location>
        <begin position="442"/>
        <end position="468"/>
    </location>
</feature>
<keyword evidence="7 8" id="KW-0998">Cell outer membrane</keyword>